<dbReference type="InParanoid" id="A0A7E5VI86"/>
<evidence type="ECO:0000256" key="5">
    <source>
        <dbReference type="ARBA" id="ARBA00022833"/>
    </source>
</evidence>
<feature type="domain" description="C2H2-type" evidence="13">
    <location>
        <begin position="587"/>
        <end position="615"/>
    </location>
</feature>
<dbReference type="PROSITE" id="PS50157">
    <property type="entry name" value="ZINC_FINGER_C2H2_2"/>
    <property type="match status" value="6"/>
</dbReference>
<dbReference type="Pfam" id="PF07776">
    <property type="entry name" value="zf-AD"/>
    <property type="match status" value="1"/>
</dbReference>
<dbReference type="Pfam" id="PF00096">
    <property type="entry name" value="zf-C2H2"/>
    <property type="match status" value="3"/>
</dbReference>
<feature type="domain" description="C2H2-type" evidence="13">
    <location>
        <begin position="559"/>
        <end position="586"/>
    </location>
</feature>
<keyword evidence="6" id="KW-0805">Transcription regulation</keyword>
<dbReference type="GO" id="GO:0000981">
    <property type="term" value="F:DNA-binding transcription factor activity, RNA polymerase II-specific"/>
    <property type="evidence" value="ECO:0007669"/>
    <property type="project" value="TreeGrafter"/>
</dbReference>
<evidence type="ECO:0000256" key="4">
    <source>
        <dbReference type="ARBA" id="ARBA00022771"/>
    </source>
</evidence>
<dbReference type="SMART" id="SM00868">
    <property type="entry name" value="zf-AD"/>
    <property type="match status" value="1"/>
</dbReference>
<dbReference type="Gene3D" id="3.30.160.60">
    <property type="entry name" value="Classic Zinc Finger"/>
    <property type="match status" value="4"/>
</dbReference>
<dbReference type="PROSITE" id="PS00028">
    <property type="entry name" value="ZINC_FINGER_C2H2_1"/>
    <property type="match status" value="7"/>
</dbReference>
<reference evidence="16" key="1">
    <citation type="submission" date="2025-08" db="UniProtKB">
        <authorList>
            <consortium name="RefSeq"/>
        </authorList>
    </citation>
    <scope>IDENTIFICATION</scope>
</reference>
<dbReference type="InterPro" id="IPR013087">
    <property type="entry name" value="Znf_C2H2_type"/>
</dbReference>
<dbReference type="PROSITE" id="PS51915">
    <property type="entry name" value="ZAD"/>
    <property type="match status" value="1"/>
</dbReference>
<comment type="subcellular location">
    <subcellularLocation>
        <location evidence="1">Nucleus</location>
    </subcellularLocation>
</comment>
<dbReference type="RefSeq" id="XP_026728038.1">
    <property type="nucleotide sequence ID" value="XM_026872237.1"/>
</dbReference>
<evidence type="ECO:0000259" key="13">
    <source>
        <dbReference type="PROSITE" id="PS50157"/>
    </source>
</evidence>
<evidence type="ECO:0000256" key="6">
    <source>
        <dbReference type="ARBA" id="ARBA00023015"/>
    </source>
</evidence>
<keyword evidence="2 11" id="KW-0479">Metal-binding</keyword>
<evidence type="ECO:0000256" key="10">
    <source>
        <dbReference type="PROSITE-ProRule" id="PRU00042"/>
    </source>
</evidence>
<dbReference type="KEGG" id="tnl:113494091"/>
<proteinExistence type="predicted"/>
<dbReference type="SMART" id="SM00355">
    <property type="entry name" value="ZnF_C2H2"/>
    <property type="match status" value="10"/>
</dbReference>
<feature type="domain" description="ZAD" evidence="14">
    <location>
        <begin position="5"/>
        <end position="75"/>
    </location>
</feature>
<dbReference type="FunFam" id="3.30.160.60:FF:000100">
    <property type="entry name" value="Zinc finger 45-like"/>
    <property type="match status" value="1"/>
</dbReference>
<dbReference type="GeneID" id="113494091"/>
<dbReference type="Proteomes" id="UP000322000">
    <property type="component" value="Chromosome 5"/>
</dbReference>
<evidence type="ECO:0000256" key="1">
    <source>
        <dbReference type="ARBA" id="ARBA00004123"/>
    </source>
</evidence>
<protein>
    <submittedName>
        <fullName evidence="16">Zinc finger protein 846-like</fullName>
    </submittedName>
</protein>
<keyword evidence="7" id="KW-0238">DNA-binding</keyword>
<keyword evidence="4 10" id="KW-0863">Zinc-finger</keyword>
<dbReference type="GO" id="GO:0000978">
    <property type="term" value="F:RNA polymerase II cis-regulatory region sequence-specific DNA binding"/>
    <property type="evidence" value="ECO:0007669"/>
    <property type="project" value="TreeGrafter"/>
</dbReference>
<feature type="domain" description="C2H2-type" evidence="13">
    <location>
        <begin position="267"/>
        <end position="290"/>
    </location>
</feature>
<evidence type="ECO:0000256" key="3">
    <source>
        <dbReference type="ARBA" id="ARBA00022737"/>
    </source>
</evidence>
<feature type="domain" description="C2H2-type" evidence="13">
    <location>
        <begin position="350"/>
        <end position="377"/>
    </location>
</feature>
<keyword evidence="5 11" id="KW-0862">Zinc</keyword>
<name>A0A7E5VI86_TRINI</name>
<evidence type="ECO:0000259" key="14">
    <source>
        <dbReference type="PROSITE" id="PS51915"/>
    </source>
</evidence>
<evidence type="ECO:0000313" key="15">
    <source>
        <dbReference type="Proteomes" id="UP000322000"/>
    </source>
</evidence>
<dbReference type="InterPro" id="IPR050752">
    <property type="entry name" value="C2H2-ZF_domain"/>
</dbReference>
<dbReference type="AlphaFoldDB" id="A0A7E5VI86"/>
<keyword evidence="9" id="KW-0539">Nucleus</keyword>
<sequence>MSQLKVCRICLRTEAKTYHFNLYQLKCYYEEVTALKVNEEDGLPQHFCYECATILTKFHKFKEKCYYGQKLLKEMLWRGPITYEAIYKIDRKDTMLQSPVQVVTFTDHIKTYFTTDSQEVVNFDEDKIIEKIEANYFSDTSLTDGEDPVDFLHNEKIFEADIFDEKKKLDKDTTVEENAEKIETEVLKDLEPIFSPKAVYVDSEKGLIDVKCENLKNKKDKNSKNWIKSLHKVLDENNWKIYVLTEEEALKNFRARAEDTKYVNAPFKCKDCFKWFTKKDILNRHIMLRHVESLGSYECRFCRMRFKLGCYLRKHMRQHYTKFECLRCHLVCPLETSAVLHDEYHSGVTKKCTYCDEEFRHSSTYYTHLRTHRSEHVCTLCGASFVSKAGLKQHQRVKHIIVDIESPDDDEEVNTFCERCDIRFETRKAYEEHLFQSALHDDHEGISKTVNKKILGKKEQAKIAKRIRRRETVADVFSITTEPKPKKKMRRKHKKPTTCHQCGKHFNTQAECLKHHLAEHPRTSFFAPSERYICEICGSSLAPGSVANHQNMHTREKLFSCDTCGKQFHAIMGLKRHLVTHTGEKPYACNLCGKRFTQSNSMKLHYRTFHLKEPYPKRNRKKVKDLSKPQELEECMSESSACSLPDLPPPADLPHSQHDMHYLTLA</sequence>
<evidence type="ECO:0000256" key="11">
    <source>
        <dbReference type="PROSITE-ProRule" id="PRU01263"/>
    </source>
</evidence>
<feature type="binding site" evidence="11">
    <location>
        <position position="7"/>
    </location>
    <ligand>
        <name>Zn(2+)</name>
        <dbReference type="ChEBI" id="CHEBI:29105"/>
    </ligand>
</feature>
<keyword evidence="15" id="KW-1185">Reference proteome</keyword>
<feature type="binding site" evidence="11">
    <location>
        <position position="48"/>
    </location>
    <ligand>
        <name>Zn(2+)</name>
        <dbReference type="ChEBI" id="CHEBI:29105"/>
    </ligand>
</feature>
<dbReference type="GO" id="GO:0008270">
    <property type="term" value="F:zinc ion binding"/>
    <property type="evidence" value="ECO:0007669"/>
    <property type="project" value="UniProtKB-UniRule"/>
</dbReference>
<feature type="domain" description="C2H2-type" evidence="13">
    <location>
        <begin position="297"/>
        <end position="324"/>
    </location>
</feature>
<dbReference type="PANTHER" id="PTHR24384">
    <property type="entry name" value="FINGER PUTATIVE TRANSCRIPTION FACTOR FAMILY-RELATED"/>
    <property type="match status" value="1"/>
</dbReference>
<gene>
    <name evidence="16" type="primary">LOC113494091</name>
</gene>
<dbReference type="InterPro" id="IPR036236">
    <property type="entry name" value="Znf_C2H2_sf"/>
</dbReference>
<feature type="binding site" evidence="11">
    <location>
        <position position="10"/>
    </location>
    <ligand>
        <name>Zn(2+)</name>
        <dbReference type="ChEBI" id="CHEBI:29105"/>
    </ligand>
</feature>
<evidence type="ECO:0000313" key="16">
    <source>
        <dbReference type="RefSeq" id="XP_026728038.1"/>
    </source>
</evidence>
<keyword evidence="3" id="KW-0677">Repeat</keyword>
<dbReference type="PANTHER" id="PTHR24384:SF189">
    <property type="entry name" value="C2H2-TYPE DOMAIN-CONTAINING PROTEIN-RELATED"/>
    <property type="match status" value="1"/>
</dbReference>
<evidence type="ECO:0000256" key="2">
    <source>
        <dbReference type="ARBA" id="ARBA00022723"/>
    </source>
</evidence>
<dbReference type="GO" id="GO:0005634">
    <property type="term" value="C:nucleus"/>
    <property type="evidence" value="ECO:0007669"/>
    <property type="project" value="UniProtKB-SubCell"/>
</dbReference>
<accession>A0A7E5VI86</accession>
<dbReference type="SUPFAM" id="SSF57667">
    <property type="entry name" value="beta-beta-alpha zinc fingers"/>
    <property type="match status" value="3"/>
</dbReference>
<feature type="domain" description="C2H2-type" evidence="13">
    <location>
        <begin position="376"/>
        <end position="399"/>
    </location>
</feature>
<evidence type="ECO:0000256" key="8">
    <source>
        <dbReference type="ARBA" id="ARBA00023163"/>
    </source>
</evidence>
<evidence type="ECO:0000256" key="7">
    <source>
        <dbReference type="ARBA" id="ARBA00023125"/>
    </source>
</evidence>
<dbReference type="FunFam" id="3.30.160.60:FF:002343">
    <property type="entry name" value="Zinc finger protein 33A"/>
    <property type="match status" value="1"/>
</dbReference>
<keyword evidence="8" id="KW-0804">Transcription</keyword>
<dbReference type="OrthoDB" id="6365676at2759"/>
<feature type="binding site" evidence="11">
    <location>
        <position position="51"/>
    </location>
    <ligand>
        <name>Zn(2+)</name>
        <dbReference type="ChEBI" id="CHEBI:29105"/>
    </ligand>
</feature>
<organism evidence="15 16">
    <name type="scientific">Trichoplusia ni</name>
    <name type="common">Cabbage looper</name>
    <dbReference type="NCBI Taxonomy" id="7111"/>
    <lineage>
        <taxon>Eukaryota</taxon>
        <taxon>Metazoa</taxon>
        <taxon>Ecdysozoa</taxon>
        <taxon>Arthropoda</taxon>
        <taxon>Hexapoda</taxon>
        <taxon>Insecta</taxon>
        <taxon>Pterygota</taxon>
        <taxon>Neoptera</taxon>
        <taxon>Endopterygota</taxon>
        <taxon>Lepidoptera</taxon>
        <taxon>Glossata</taxon>
        <taxon>Ditrysia</taxon>
        <taxon>Noctuoidea</taxon>
        <taxon>Noctuidae</taxon>
        <taxon>Plusiinae</taxon>
        <taxon>Trichoplusia</taxon>
    </lineage>
</organism>
<evidence type="ECO:0000256" key="9">
    <source>
        <dbReference type="ARBA" id="ARBA00023242"/>
    </source>
</evidence>
<dbReference type="SUPFAM" id="SSF57716">
    <property type="entry name" value="Glucocorticoid receptor-like (DNA-binding domain)"/>
    <property type="match status" value="1"/>
</dbReference>
<dbReference type="Gene3D" id="3.40.1800.20">
    <property type="match status" value="1"/>
</dbReference>
<dbReference type="InterPro" id="IPR012934">
    <property type="entry name" value="Znf_AD"/>
</dbReference>
<feature type="region of interest" description="Disordered" evidence="12">
    <location>
        <begin position="639"/>
        <end position="658"/>
    </location>
</feature>
<evidence type="ECO:0000256" key="12">
    <source>
        <dbReference type="SAM" id="MobiDB-lite"/>
    </source>
</evidence>